<evidence type="ECO:0000313" key="2">
    <source>
        <dbReference type="EMBL" id="GBL47371.1"/>
    </source>
</evidence>
<dbReference type="GO" id="GO:0016793">
    <property type="term" value="F:triphosphoric monoester hydrolase activity"/>
    <property type="evidence" value="ECO:0007669"/>
    <property type="project" value="InterPro"/>
</dbReference>
<dbReference type="EMBL" id="BGOW01000038">
    <property type="protein sequence ID" value="GBL47371.1"/>
    <property type="molecule type" value="Genomic_DNA"/>
</dbReference>
<accession>A0A401JH90</accession>
<gene>
    <name evidence="2" type="ORF">SFMTTN_3206</name>
</gene>
<dbReference type="Proteomes" id="UP000286806">
    <property type="component" value="Unassembled WGS sequence"/>
</dbReference>
<comment type="caution">
    <text evidence="2">The sequence shown here is derived from an EMBL/GenBank/DDBJ whole genome shotgun (WGS) entry which is preliminary data.</text>
</comment>
<keyword evidence="1 2" id="KW-0378">Hydrolase</keyword>
<organism evidence="2 3">
    <name type="scientific">Sulfuriferula multivorans</name>
    <dbReference type="NCBI Taxonomy" id="1559896"/>
    <lineage>
        <taxon>Bacteria</taxon>
        <taxon>Pseudomonadati</taxon>
        <taxon>Pseudomonadota</taxon>
        <taxon>Betaproteobacteria</taxon>
        <taxon>Nitrosomonadales</taxon>
        <taxon>Sulfuricellaceae</taxon>
        <taxon>Sulfuriferula</taxon>
    </lineage>
</organism>
<evidence type="ECO:0000256" key="1">
    <source>
        <dbReference type="ARBA" id="ARBA00022801"/>
    </source>
</evidence>
<dbReference type="Gene3D" id="1.10.3210.10">
    <property type="entry name" value="Hypothetical protein af1432"/>
    <property type="match status" value="1"/>
</dbReference>
<dbReference type="AlphaFoldDB" id="A0A401JH90"/>
<protein>
    <submittedName>
        <fullName evidence="2">Deoxyguanosinetriphosphate triphosphohydrolase</fullName>
    </submittedName>
</protein>
<dbReference type="InterPro" id="IPR006261">
    <property type="entry name" value="dGTPase"/>
</dbReference>
<dbReference type="NCBIfam" id="TIGR01353">
    <property type="entry name" value="dGTP_triPase"/>
    <property type="match status" value="1"/>
</dbReference>
<dbReference type="Gene3D" id="1.10.3410.10">
    <property type="entry name" value="putative deoxyguanosinetriphosphate triphosphohydrolase like domain"/>
    <property type="match status" value="1"/>
</dbReference>
<reference evidence="2 3" key="1">
    <citation type="journal article" date="2019" name="Front. Microbiol.">
        <title>Genomes of Neutrophilic Sulfur-Oxidizing Chemolithoautotrophs Representing 9 Proteobacterial Species From 8 Genera.</title>
        <authorList>
            <person name="Watanabe T."/>
            <person name="Kojima H."/>
            <person name="Umezawa K."/>
            <person name="Hori C."/>
            <person name="Takasuka T.E."/>
            <person name="Kato Y."/>
            <person name="Fukui M."/>
        </authorList>
    </citation>
    <scope>NUCLEOTIDE SEQUENCE [LARGE SCALE GENOMIC DNA]</scope>
    <source>
        <strain evidence="2 3">TTN</strain>
    </source>
</reference>
<dbReference type="InterPro" id="IPR023293">
    <property type="entry name" value="dGTP_triP_hydro_central_sf"/>
</dbReference>
<sequence length="402" mass="46179">MTHSLEVAHVGIYIVEMVFKLLKNNSLTELNVKQWRSLDEEHRNAICTFVETACLVHDLGNPPFGHFGEKAIRSWFNSNKEKTWFKTATSVPRSKRDFLHFDGNMQGFRILTRLQRNLNDPYGLNLTATQLATAIKYPKFNPKKPEKCGFFESEAAIKKEIWAKLGLDDESRHPCSLLMEAADDVAYCVSDLEDASEKGLLTEMDLSQAFNKNKFSVDNGDITRARTDFTNRIVQKAAESFIDRLQNSKHCATPPLLEAYADLDRQKKVSRERVYSSRLVLANEVTGFAVIPGLLDHFIRLFEMKERDFRILAETYVKRESFYVGDVSKVAANYTEELGLLSLLSRKHLSVYIETVKDDKNKFPEMFHRLHLILDLIAGMTDHYALDTYRLVSGQVLYGHRH</sequence>
<dbReference type="SUPFAM" id="SSF109604">
    <property type="entry name" value="HD-domain/PDEase-like"/>
    <property type="match status" value="1"/>
</dbReference>
<dbReference type="Gene3D" id="1.10.3550.10">
    <property type="entry name" value="eoxyguanosinetriphosphate triphosphohydrolase domain-like"/>
    <property type="match status" value="1"/>
</dbReference>
<evidence type="ECO:0000313" key="3">
    <source>
        <dbReference type="Proteomes" id="UP000286806"/>
    </source>
</evidence>
<name>A0A401JH90_9PROT</name>
<proteinExistence type="predicted"/>
<dbReference type="InterPro" id="IPR027432">
    <property type="entry name" value="dGTP_triphosphohydrolase_C"/>
</dbReference>
<keyword evidence="3" id="KW-1185">Reference proteome</keyword>